<dbReference type="STRING" id="159291.SAMN05920897_101312"/>
<evidence type="ECO:0000313" key="3">
    <source>
        <dbReference type="EMBL" id="SIP92836.1"/>
    </source>
</evidence>
<feature type="signal peptide" evidence="1">
    <location>
        <begin position="1"/>
        <end position="22"/>
    </location>
</feature>
<keyword evidence="4" id="KW-1185">Reference proteome</keyword>
<name>A0A1N6NLI9_9SPIO</name>
<evidence type="ECO:0000259" key="2">
    <source>
        <dbReference type="Pfam" id="PF08308"/>
    </source>
</evidence>
<dbReference type="Proteomes" id="UP000186400">
    <property type="component" value="Unassembled WGS sequence"/>
</dbReference>
<keyword evidence="1" id="KW-0732">Signal</keyword>
<dbReference type="RefSeq" id="WP_076487521.1">
    <property type="nucleotide sequence ID" value="NZ_FTMS01000001.1"/>
</dbReference>
<dbReference type="Gene3D" id="2.60.40.1120">
    <property type="entry name" value="Carboxypeptidase-like, regulatory domain"/>
    <property type="match status" value="1"/>
</dbReference>
<dbReference type="SUPFAM" id="SSF49452">
    <property type="entry name" value="Starch-binding domain-like"/>
    <property type="match status" value="1"/>
</dbReference>
<sequence>MNLKRFVILLLAGLLLPAAAMAQRTTTRRAPATHDLTVQTNVNNAQISINGEVIKGNTMNLPAGNHTVEVSAPGYQVWRQSVQLTGNQTLRANLQLQEFTLQVESNIRGARVFINGNPRGMTNHSERLRPGRYTIRVSEMGYQDWETTLDLNRDERVVAQLQPALATVRVNMPSGLLNSRERNPSNLVRVRVNGEVQSGSSFQLPAGRHTVSLESGGLELRQDISVLPGQSYTITPNFSWSLD</sequence>
<feature type="domain" description="PEGA" evidence="2">
    <location>
        <begin position="35"/>
        <end position="98"/>
    </location>
</feature>
<protein>
    <submittedName>
        <fullName evidence="3">PEGA domain-containing protein</fullName>
    </submittedName>
</protein>
<dbReference type="InterPro" id="IPR013784">
    <property type="entry name" value="Carb-bd-like_fold"/>
</dbReference>
<dbReference type="PANTHER" id="PTHR36194:SF1">
    <property type="entry name" value="S-LAYER-LIKE PROTEIN"/>
    <property type="match status" value="1"/>
</dbReference>
<proteinExistence type="predicted"/>
<feature type="domain" description="PEGA" evidence="2">
    <location>
        <begin position="100"/>
        <end position="160"/>
    </location>
</feature>
<evidence type="ECO:0000313" key="4">
    <source>
        <dbReference type="Proteomes" id="UP000186400"/>
    </source>
</evidence>
<reference evidence="3 4" key="1">
    <citation type="submission" date="2017-01" db="EMBL/GenBank/DDBJ databases">
        <authorList>
            <person name="Mah S.A."/>
            <person name="Swanson W.J."/>
            <person name="Moy G.W."/>
            <person name="Vacquier V.D."/>
        </authorList>
    </citation>
    <scope>NUCLEOTIDE SEQUENCE [LARGE SCALE GENOMIC DNA]</scope>
    <source>
        <strain evidence="3 4">ASpG1</strain>
    </source>
</reference>
<dbReference type="OrthoDB" id="369550at2"/>
<dbReference type="EMBL" id="FTMS01000001">
    <property type="protein sequence ID" value="SIP92836.1"/>
    <property type="molecule type" value="Genomic_DNA"/>
</dbReference>
<dbReference type="AlphaFoldDB" id="A0A1N6NLI9"/>
<dbReference type="InterPro" id="IPR013229">
    <property type="entry name" value="PEGA"/>
</dbReference>
<evidence type="ECO:0000256" key="1">
    <source>
        <dbReference type="SAM" id="SignalP"/>
    </source>
</evidence>
<feature type="chain" id="PRO_5013156378" evidence="1">
    <location>
        <begin position="23"/>
        <end position="243"/>
    </location>
</feature>
<gene>
    <name evidence="3" type="ORF">SAMN05920897_101312</name>
</gene>
<dbReference type="GO" id="GO:0030246">
    <property type="term" value="F:carbohydrate binding"/>
    <property type="evidence" value="ECO:0007669"/>
    <property type="project" value="InterPro"/>
</dbReference>
<organism evidence="3 4">
    <name type="scientific">Alkalispirochaeta americana</name>
    <dbReference type="NCBI Taxonomy" id="159291"/>
    <lineage>
        <taxon>Bacteria</taxon>
        <taxon>Pseudomonadati</taxon>
        <taxon>Spirochaetota</taxon>
        <taxon>Spirochaetia</taxon>
        <taxon>Spirochaetales</taxon>
        <taxon>Spirochaetaceae</taxon>
        <taxon>Alkalispirochaeta</taxon>
    </lineage>
</organism>
<dbReference type="PANTHER" id="PTHR36194">
    <property type="entry name" value="S-LAYER-LIKE PROTEIN"/>
    <property type="match status" value="1"/>
</dbReference>
<dbReference type="Pfam" id="PF08308">
    <property type="entry name" value="PEGA"/>
    <property type="match status" value="2"/>
</dbReference>
<accession>A0A1N6NLI9</accession>